<keyword evidence="2" id="KW-1185">Reference proteome</keyword>
<accession>A0A1L4BPT2</accession>
<name>A0A1L4BPT2_9GAMM</name>
<reference evidence="1 2" key="1">
    <citation type="journal article" date="2016" name="Appl. Environ. Microbiol.">
        <title>Whole genome relationships among Francisella bacteria of diverse origin define new species and provide specific regions for detection.</title>
        <authorList>
            <person name="Challacombe J.F."/>
            <person name="Petersen J.M."/>
            <person name="Gallegos-Graves V."/>
            <person name="Hodge D."/>
            <person name="Pillai S."/>
            <person name="Kuske C.R."/>
        </authorList>
    </citation>
    <scope>NUCLEOTIDE SEQUENCE [LARGE SCALE GENOMIC DNA]</scope>
    <source>
        <strain evidence="2">TX07-7310</strain>
    </source>
</reference>
<proteinExistence type="predicted"/>
<dbReference type="AlphaFoldDB" id="A0A1L4BPT2"/>
<protein>
    <submittedName>
        <fullName evidence="1">Uncharacterized protein</fullName>
    </submittedName>
</protein>
<evidence type="ECO:0000313" key="1">
    <source>
        <dbReference type="EMBL" id="API85843.1"/>
    </source>
</evidence>
<gene>
    <name evidence="1" type="ORF">F7310_00055</name>
</gene>
<evidence type="ECO:0000313" key="2">
    <source>
        <dbReference type="Proteomes" id="UP000184222"/>
    </source>
</evidence>
<dbReference type="EMBL" id="CP016796">
    <property type="protein sequence ID" value="API85843.1"/>
    <property type="molecule type" value="Genomic_DNA"/>
</dbReference>
<sequence length="138" mass="16124">MIKKFSVLTNSKEVKELEDLINKYYKPREYNCMIESHLSDILYRVTRDSIKANIKDLWYSLQNTVGHEIGLVYNTIQNDNTTLRLNSSIVVNILANDKNSDIVKSLQENADIIIKFRQVDIMEVFPSIKQEKREVISK</sequence>
<dbReference type="Proteomes" id="UP000184222">
    <property type="component" value="Chromosome"/>
</dbReference>
<dbReference type="RefSeq" id="WP_072711044.1">
    <property type="nucleotide sequence ID" value="NZ_CP016796.1"/>
</dbReference>
<dbReference type="KEGG" id="frx:F7310_00055"/>
<organism evidence="1 2">
    <name type="scientific">Francisella uliginis</name>
    <dbReference type="NCBI Taxonomy" id="573570"/>
    <lineage>
        <taxon>Bacteria</taxon>
        <taxon>Pseudomonadati</taxon>
        <taxon>Pseudomonadota</taxon>
        <taxon>Gammaproteobacteria</taxon>
        <taxon>Thiotrichales</taxon>
        <taxon>Francisellaceae</taxon>
        <taxon>Francisella</taxon>
    </lineage>
</organism>